<name>A0AAW5R0Z0_9HYPH</name>
<feature type="transmembrane region" description="Helical" evidence="4">
    <location>
        <begin position="379"/>
        <end position="399"/>
    </location>
</feature>
<organism evidence="6 7">
    <name type="scientific">Microbaculum marinisediminis</name>
    <dbReference type="NCBI Taxonomy" id="2931392"/>
    <lineage>
        <taxon>Bacteria</taxon>
        <taxon>Pseudomonadati</taxon>
        <taxon>Pseudomonadota</taxon>
        <taxon>Alphaproteobacteria</taxon>
        <taxon>Hyphomicrobiales</taxon>
        <taxon>Tepidamorphaceae</taxon>
        <taxon>Microbaculum</taxon>
    </lineage>
</organism>
<dbReference type="InterPro" id="IPR020846">
    <property type="entry name" value="MFS_dom"/>
</dbReference>
<evidence type="ECO:0000256" key="1">
    <source>
        <dbReference type="ARBA" id="ARBA00022692"/>
    </source>
</evidence>
<dbReference type="GO" id="GO:0022857">
    <property type="term" value="F:transmembrane transporter activity"/>
    <property type="evidence" value="ECO:0007669"/>
    <property type="project" value="InterPro"/>
</dbReference>
<evidence type="ECO:0000313" key="7">
    <source>
        <dbReference type="Proteomes" id="UP001320898"/>
    </source>
</evidence>
<feature type="transmembrane region" description="Helical" evidence="4">
    <location>
        <begin position="223"/>
        <end position="250"/>
    </location>
</feature>
<evidence type="ECO:0000259" key="5">
    <source>
        <dbReference type="PROSITE" id="PS50850"/>
    </source>
</evidence>
<protein>
    <submittedName>
        <fullName evidence="6">MFS transporter</fullName>
    </submittedName>
</protein>
<evidence type="ECO:0000256" key="2">
    <source>
        <dbReference type="ARBA" id="ARBA00022989"/>
    </source>
</evidence>
<feature type="transmembrane region" description="Helical" evidence="4">
    <location>
        <begin position="54"/>
        <end position="74"/>
    </location>
</feature>
<dbReference type="Proteomes" id="UP001320898">
    <property type="component" value="Unassembled WGS sequence"/>
</dbReference>
<feature type="transmembrane region" description="Helical" evidence="4">
    <location>
        <begin position="146"/>
        <end position="166"/>
    </location>
</feature>
<accession>A0AAW5R0Z0</accession>
<feature type="transmembrane region" description="Helical" evidence="4">
    <location>
        <begin position="20"/>
        <end position="48"/>
    </location>
</feature>
<keyword evidence="2 4" id="KW-1133">Transmembrane helix</keyword>
<dbReference type="SUPFAM" id="SSF103473">
    <property type="entry name" value="MFS general substrate transporter"/>
    <property type="match status" value="1"/>
</dbReference>
<evidence type="ECO:0000256" key="4">
    <source>
        <dbReference type="SAM" id="Phobius"/>
    </source>
</evidence>
<feature type="transmembrane region" description="Helical" evidence="4">
    <location>
        <begin position="262"/>
        <end position="281"/>
    </location>
</feature>
<evidence type="ECO:0000313" key="6">
    <source>
        <dbReference type="EMBL" id="MCT8973042.1"/>
    </source>
</evidence>
<dbReference type="Pfam" id="PF07690">
    <property type="entry name" value="MFS_1"/>
    <property type="match status" value="1"/>
</dbReference>
<dbReference type="InterPro" id="IPR011701">
    <property type="entry name" value="MFS"/>
</dbReference>
<keyword evidence="1 4" id="KW-0812">Transmembrane</keyword>
<feature type="transmembrane region" description="Helical" evidence="4">
    <location>
        <begin position="109"/>
        <end position="126"/>
    </location>
</feature>
<reference evidence="6 7" key="1">
    <citation type="submission" date="2022-04" db="EMBL/GenBank/DDBJ databases">
        <authorList>
            <person name="Ye Y.-Q."/>
            <person name="Du Z.-J."/>
        </authorList>
    </citation>
    <scope>NUCLEOTIDE SEQUENCE [LARGE SCALE GENOMIC DNA]</scope>
    <source>
        <strain evidence="6 7">A6E488</strain>
    </source>
</reference>
<proteinExistence type="predicted"/>
<keyword evidence="3 4" id="KW-0472">Membrane</keyword>
<evidence type="ECO:0000256" key="3">
    <source>
        <dbReference type="ARBA" id="ARBA00023136"/>
    </source>
</evidence>
<sequence length="405" mass="42352">MTSISITDQFDDGAARRNALVLAAAQAVGGASAPIVVAMSSLAGFYLLGEDKSLATLPVAFYIIGVAMGSIPAAHLMRMIGRRPGFQIGALGGLIGGATAAYAVVSGQFWLLCMGTALTGMGGSFVQQYRFAAADTASAAFRPKAISWVLAGGVITGIIGPQIVIFTKDALAPIPFAGAFLAQIVLACAVIVILGFLRIPKPIVAEAAHGGRPMRVIVSQPRFLVAVICAIASYGLMSMVMTATPLAMVACDHSQTDATLGIQWHVIAMFAPSFFTGTLIARFGHERVIAVGLLLLVGCGIVAIMGISLAHFWGALILLGVGWNFGFIGATAMLTETYEPEERTRVQGLNDFLVFGFQAVASLAAGAILNAYGWNTLNIVIFPVVALCFVALAWLWWAGDRRPTA</sequence>
<feature type="transmembrane region" description="Helical" evidence="4">
    <location>
        <begin position="288"/>
        <end position="307"/>
    </location>
</feature>
<feature type="transmembrane region" description="Helical" evidence="4">
    <location>
        <begin position="86"/>
        <end position="103"/>
    </location>
</feature>
<comment type="caution">
    <text evidence="6">The sequence shown here is derived from an EMBL/GenBank/DDBJ whole genome shotgun (WGS) entry which is preliminary data.</text>
</comment>
<dbReference type="PANTHER" id="PTHR23534:SF1">
    <property type="entry name" value="MAJOR FACILITATOR SUPERFAMILY PROTEIN"/>
    <property type="match status" value="1"/>
</dbReference>
<keyword evidence="7" id="KW-1185">Reference proteome</keyword>
<feature type="transmembrane region" description="Helical" evidence="4">
    <location>
        <begin position="313"/>
        <end position="332"/>
    </location>
</feature>
<dbReference type="PANTHER" id="PTHR23534">
    <property type="entry name" value="MFS PERMEASE"/>
    <property type="match status" value="1"/>
</dbReference>
<feature type="domain" description="Major facilitator superfamily (MFS) profile" evidence="5">
    <location>
        <begin position="221"/>
        <end position="405"/>
    </location>
</feature>
<dbReference type="Gene3D" id="1.20.1250.20">
    <property type="entry name" value="MFS general substrate transporter like domains"/>
    <property type="match status" value="1"/>
</dbReference>
<feature type="transmembrane region" description="Helical" evidence="4">
    <location>
        <begin position="172"/>
        <end position="197"/>
    </location>
</feature>
<dbReference type="RefSeq" id="WP_261616625.1">
    <property type="nucleotide sequence ID" value="NZ_JALIDZ010000006.1"/>
</dbReference>
<feature type="transmembrane region" description="Helical" evidence="4">
    <location>
        <begin position="352"/>
        <end position="373"/>
    </location>
</feature>
<dbReference type="InterPro" id="IPR036259">
    <property type="entry name" value="MFS_trans_sf"/>
</dbReference>
<dbReference type="EMBL" id="JALIDZ010000006">
    <property type="protein sequence ID" value="MCT8973042.1"/>
    <property type="molecule type" value="Genomic_DNA"/>
</dbReference>
<dbReference type="AlphaFoldDB" id="A0AAW5R0Z0"/>
<gene>
    <name evidence="6" type="ORF">MUB46_14340</name>
</gene>
<dbReference type="PROSITE" id="PS50850">
    <property type="entry name" value="MFS"/>
    <property type="match status" value="1"/>
</dbReference>